<dbReference type="Pfam" id="PF06605">
    <property type="entry name" value="Prophage_tail"/>
    <property type="match status" value="1"/>
</dbReference>
<organism evidence="2 3">
    <name type="scientific">Paenibacillus alvei</name>
    <name type="common">Bacillus alvei</name>
    <dbReference type="NCBI Taxonomy" id="44250"/>
    <lineage>
        <taxon>Bacteria</taxon>
        <taxon>Bacillati</taxon>
        <taxon>Bacillota</taxon>
        <taxon>Bacilli</taxon>
        <taxon>Bacillales</taxon>
        <taxon>Paenibacillaceae</taxon>
        <taxon>Paenibacillus</taxon>
    </lineage>
</organism>
<evidence type="ECO:0000259" key="1">
    <source>
        <dbReference type="Pfam" id="PF06605"/>
    </source>
</evidence>
<protein>
    <submittedName>
        <fullName evidence="2">Phage tail protein</fullName>
    </submittedName>
</protein>
<comment type="caution">
    <text evidence="2">The sequence shown here is derived from an EMBL/GenBank/DDBJ whole genome shotgun (WGS) entry which is preliminary data.</text>
</comment>
<reference evidence="2 3" key="1">
    <citation type="submission" date="2022-05" db="EMBL/GenBank/DDBJ databases">
        <title>Genome Sequencing of Bee-Associated Microbes.</title>
        <authorList>
            <person name="Dunlap C."/>
        </authorList>
    </citation>
    <scope>NUCLEOTIDE SEQUENCE [LARGE SCALE GENOMIC DNA]</scope>
    <source>
        <strain evidence="2 3">NRRL NRS-750</strain>
    </source>
</reference>
<gene>
    <name evidence="2" type="ORF">M5X04_27135</name>
</gene>
<dbReference type="EMBL" id="JAMDLY010000024">
    <property type="protein sequence ID" value="MCY9532989.1"/>
    <property type="molecule type" value="Genomic_DNA"/>
</dbReference>
<evidence type="ECO:0000313" key="2">
    <source>
        <dbReference type="EMBL" id="MCY9532989.1"/>
    </source>
</evidence>
<dbReference type="InterPro" id="IPR010572">
    <property type="entry name" value="Tail_dom"/>
</dbReference>
<proteinExistence type="predicted"/>
<name>A0ABT4EGY9_PAEAL</name>
<dbReference type="Proteomes" id="UP001527090">
    <property type="component" value="Unassembled WGS sequence"/>
</dbReference>
<accession>A0ABT4EGY9</accession>
<sequence length="710" mass="78211">MRRVGILVDATDIQRRRRLNSDYELSFLLPMTSDDFRDKVQLKGHVLDERGQYYVINSRQRVRDGRKLTANIVATHVMFKLTDYKMPYTSYISEAYGVHISRLTDEISAATGGKFRFSIDDTFDLYDVKDWGRGNALQALNDVIKMYRVEVDPDNFVIHLRKKIGADNGLQYRIRKNIVSTNFRDEVGSLVTRMYAQMKDGRTFIGLDASLLTDEERALLAQVPGAIANGKLAVNYLISPYQAYWASESIPYFDGEIIEQDLEDPVKLLEATRKAMREQEVPALEVAVSAADLFKLDKTEPRPSLGDTVKCIDPELGLDHTSARITELTEYPFALDKHAQVTVSNVMLRDYQDIIADLERNKRVVDNMFSGGRIRTDVFENFAKQAVIDVNASKTEIIYDSRGIVLQDKTDARNQVIMTSNGIIFSKDGGQTAMTAINHNGIAAPAVVGQLGNFVSMLIGAGNDVVQINTNGIAAGHANWSAAPFRLDMKGNLIANSLTANYAKIFASDFRDGEIVGSSINIGSGQFTVDRNGNMYAGNGRFRGEIDGTTFTGGLIRTSASGRRIELDQRGFRAVDASGTSRISIQTDSDQGIAGIGFNDSYGSWQGQIIATSSDLSMNAKNGIAINSGIAPTVFESIVRFKQGAFGLDTSHIAGLSTELNNLSNRINGKADINHTHTDYAVSMAFDPGTRNLKLYNRNGSVLATVNIPK</sequence>
<keyword evidence="3" id="KW-1185">Reference proteome</keyword>
<feature type="domain" description="Tail spike" evidence="1">
    <location>
        <begin position="113"/>
        <end position="356"/>
    </location>
</feature>
<dbReference type="InterPro" id="IPR007119">
    <property type="entry name" value="Phage_tail_spike_N"/>
</dbReference>
<dbReference type="NCBIfam" id="TIGR01665">
    <property type="entry name" value="put_anti_recept"/>
    <property type="match status" value="1"/>
</dbReference>
<evidence type="ECO:0000313" key="3">
    <source>
        <dbReference type="Proteomes" id="UP001527090"/>
    </source>
</evidence>
<dbReference type="Gene3D" id="3.55.50.40">
    <property type="match status" value="1"/>
</dbReference>